<evidence type="ECO:0000256" key="2">
    <source>
        <dbReference type="ARBA" id="ARBA00022692"/>
    </source>
</evidence>
<name>A0ABT1ZG53_9MICO</name>
<dbReference type="Pfam" id="PF07690">
    <property type="entry name" value="MFS_1"/>
    <property type="match status" value="1"/>
</dbReference>
<keyword evidence="8" id="KW-1185">Reference proteome</keyword>
<evidence type="ECO:0000256" key="5">
    <source>
        <dbReference type="SAM" id="Phobius"/>
    </source>
</evidence>
<feature type="transmembrane region" description="Helical" evidence="5">
    <location>
        <begin position="414"/>
        <end position="434"/>
    </location>
</feature>
<feature type="transmembrane region" description="Helical" evidence="5">
    <location>
        <begin position="136"/>
        <end position="159"/>
    </location>
</feature>
<keyword evidence="2 5" id="KW-0812">Transmembrane</keyword>
<evidence type="ECO:0000259" key="6">
    <source>
        <dbReference type="PROSITE" id="PS50850"/>
    </source>
</evidence>
<feature type="transmembrane region" description="Helical" evidence="5">
    <location>
        <begin position="322"/>
        <end position="341"/>
    </location>
</feature>
<feature type="transmembrane region" description="Helical" evidence="5">
    <location>
        <begin position="37"/>
        <end position="55"/>
    </location>
</feature>
<dbReference type="InterPro" id="IPR011701">
    <property type="entry name" value="MFS"/>
</dbReference>
<accession>A0ABT1ZG53</accession>
<feature type="transmembrane region" description="Helical" evidence="5">
    <location>
        <begin position="199"/>
        <end position="218"/>
    </location>
</feature>
<keyword evidence="3 5" id="KW-1133">Transmembrane helix</keyword>
<dbReference type="InterPro" id="IPR005829">
    <property type="entry name" value="Sugar_transporter_CS"/>
</dbReference>
<dbReference type="PROSITE" id="PS50850">
    <property type="entry name" value="MFS"/>
    <property type="match status" value="1"/>
</dbReference>
<keyword evidence="4 5" id="KW-0472">Membrane</keyword>
<proteinExistence type="predicted"/>
<dbReference type="SUPFAM" id="SSF103473">
    <property type="entry name" value="MFS general substrate transporter"/>
    <property type="match status" value="1"/>
</dbReference>
<feature type="transmembrane region" description="Helical" evidence="5">
    <location>
        <begin position="291"/>
        <end position="310"/>
    </location>
</feature>
<feature type="transmembrane region" description="Helical" evidence="5">
    <location>
        <begin position="385"/>
        <end position="408"/>
    </location>
</feature>
<feature type="transmembrane region" description="Helical" evidence="5">
    <location>
        <begin position="171"/>
        <end position="193"/>
    </location>
</feature>
<dbReference type="PANTHER" id="PTHR23528">
    <property type="match status" value="1"/>
</dbReference>
<reference evidence="7 8" key="1">
    <citation type="submission" date="2022-08" db="EMBL/GenBank/DDBJ databases">
        <authorList>
            <person name="Li F."/>
        </authorList>
    </citation>
    <scope>NUCLEOTIDE SEQUENCE [LARGE SCALE GENOMIC DNA]</scope>
    <source>
        <strain evidence="7 8">10F1B-8-1</strain>
    </source>
</reference>
<dbReference type="EMBL" id="JANTHX010000007">
    <property type="protein sequence ID" value="MCS0499680.1"/>
    <property type="molecule type" value="Genomic_DNA"/>
</dbReference>
<gene>
    <name evidence="7" type="ORF">NUH29_08975</name>
</gene>
<dbReference type="InterPro" id="IPR036259">
    <property type="entry name" value="MFS_trans_sf"/>
</dbReference>
<evidence type="ECO:0000313" key="8">
    <source>
        <dbReference type="Proteomes" id="UP001205337"/>
    </source>
</evidence>
<comment type="caution">
    <text evidence="7">The sequence shown here is derived from an EMBL/GenBank/DDBJ whole genome shotgun (WGS) entry which is preliminary data.</text>
</comment>
<dbReference type="RefSeq" id="WP_258798745.1">
    <property type="nucleotide sequence ID" value="NZ_JANTHX010000007.1"/>
</dbReference>
<dbReference type="PROSITE" id="PS00216">
    <property type="entry name" value="SUGAR_TRANSPORT_1"/>
    <property type="match status" value="1"/>
</dbReference>
<dbReference type="InterPro" id="IPR020846">
    <property type="entry name" value="MFS_dom"/>
</dbReference>
<sequence length="435" mass="45573">MTTTSSPSEPGAALAAEGVAELDSQERVKIRGPLRKLLLWLLPANISVFILWGAIPGILLARQVAEIDPSETAKVANLALVTTIGAFAAMIAQPVAGAVSDRTRSRFGRRAPWMVGGALIGGLALIGMAFSNTILMIAIAWTMVQIAYNFVQGPLSAILPDRVPVRARGTFAAIGGAATMIGAIGGQVVGASLAQNVGAAYVGLAGFTLVVITLFVVFNPDRSSKEQVNTPFRLLDFLRTFWVNPIKHPDFFWAFAGRLLLFTGYFGVTGYNLFLLQDYVGLGDIDEATGYVPVLGLLGLAGTLPAILISGPISDRIGRRKIFVFISSVIVGLGLVVPWVMPTVGGMMLMSVIIGVGFGAFMSVDQALMTEVLPSADSYAKDLGVVNIAATLPQTLAPAVGGAIVLAFGYAGLFPVGIVLSVVGAFCVFMIKAVK</sequence>
<feature type="domain" description="Major facilitator superfamily (MFS) profile" evidence="6">
    <location>
        <begin position="33"/>
        <end position="435"/>
    </location>
</feature>
<feature type="transmembrane region" description="Helical" evidence="5">
    <location>
        <begin position="75"/>
        <end position="99"/>
    </location>
</feature>
<feature type="transmembrane region" description="Helical" evidence="5">
    <location>
        <begin position="347"/>
        <end position="364"/>
    </location>
</feature>
<dbReference type="Proteomes" id="UP001205337">
    <property type="component" value="Unassembled WGS sequence"/>
</dbReference>
<comment type="subcellular location">
    <subcellularLocation>
        <location evidence="1">Cell membrane</location>
        <topology evidence="1">Multi-pass membrane protein</topology>
    </subcellularLocation>
</comment>
<evidence type="ECO:0000256" key="1">
    <source>
        <dbReference type="ARBA" id="ARBA00004651"/>
    </source>
</evidence>
<feature type="transmembrane region" description="Helical" evidence="5">
    <location>
        <begin position="251"/>
        <end position="271"/>
    </location>
</feature>
<evidence type="ECO:0000313" key="7">
    <source>
        <dbReference type="EMBL" id="MCS0499680.1"/>
    </source>
</evidence>
<organism evidence="7 8">
    <name type="scientific">Protaetiibacter mangrovi</name>
    <dbReference type="NCBI Taxonomy" id="2970926"/>
    <lineage>
        <taxon>Bacteria</taxon>
        <taxon>Bacillati</taxon>
        <taxon>Actinomycetota</taxon>
        <taxon>Actinomycetes</taxon>
        <taxon>Micrococcales</taxon>
        <taxon>Microbacteriaceae</taxon>
        <taxon>Protaetiibacter</taxon>
    </lineage>
</organism>
<evidence type="ECO:0000256" key="4">
    <source>
        <dbReference type="ARBA" id="ARBA00023136"/>
    </source>
</evidence>
<dbReference type="Gene3D" id="1.20.1250.20">
    <property type="entry name" value="MFS general substrate transporter like domains"/>
    <property type="match status" value="2"/>
</dbReference>
<dbReference type="PANTHER" id="PTHR23528:SF1">
    <property type="entry name" value="MAJOR FACILITATOR SUPERFAMILY (MFS) PROFILE DOMAIN-CONTAINING PROTEIN"/>
    <property type="match status" value="1"/>
</dbReference>
<protein>
    <submittedName>
        <fullName evidence="7">MFS transporter</fullName>
    </submittedName>
</protein>
<evidence type="ECO:0000256" key="3">
    <source>
        <dbReference type="ARBA" id="ARBA00022989"/>
    </source>
</evidence>
<feature type="transmembrane region" description="Helical" evidence="5">
    <location>
        <begin position="111"/>
        <end position="130"/>
    </location>
</feature>